<comment type="caution">
    <text evidence="2">The sequence shown here is derived from an EMBL/GenBank/DDBJ whole genome shotgun (WGS) entry which is preliminary data.</text>
</comment>
<evidence type="ECO:0000313" key="2">
    <source>
        <dbReference type="EMBL" id="MEX4010544.1"/>
    </source>
</evidence>
<keyword evidence="1" id="KW-0472">Membrane</keyword>
<accession>A0ABV3X2Q1</accession>
<proteinExistence type="predicted"/>
<evidence type="ECO:0000256" key="1">
    <source>
        <dbReference type="SAM" id="Phobius"/>
    </source>
</evidence>
<organism evidence="2 3">
    <name type="scientific">Neoaquamicrobium sediminum</name>
    <dbReference type="NCBI Taxonomy" id="1849104"/>
    <lineage>
        <taxon>Bacteria</taxon>
        <taxon>Pseudomonadati</taxon>
        <taxon>Pseudomonadota</taxon>
        <taxon>Alphaproteobacteria</taxon>
        <taxon>Hyphomicrobiales</taxon>
        <taxon>Phyllobacteriaceae</taxon>
        <taxon>Neoaquamicrobium</taxon>
    </lineage>
</organism>
<name>A0ABV3X2Q1_9HYPH</name>
<gene>
    <name evidence="2" type="ORF">V1479_24870</name>
</gene>
<feature type="transmembrane region" description="Helical" evidence="1">
    <location>
        <begin position="12"/>
        <end position="42"/>
    </location>
</feature>
<keyword evidence="3" id="KW-1185">Reference proteome</keyword>
<dbReference type="RefSeq" id="WP_368805205.1">
    <property type="nucleotide sequence ID" value="NZ_JAZHFV010000015.1"/>
</dbReference>
<sequence length="43" mass="4595">MREHTDRKFDWVAALAFGSGVAVMVPSMIALAVASMAVLALLF</sequence>
<reference evidence="2 3" key="1">
    <citation type="submission" date="2024-01" db="EMBL/GenBank/DDBJ databases">
        <title>New evidence supports the origin of RcGTA from prophage.</title>
        <authorList>
            <person name="Xu Y."/>
            <person name="Liu B."/>
            <person name="Chen F."/>
        </authorList>
    </citation>
    <scope>NUCLEOTIDE SEQUENCE [LARGE SCALE GENOMIC DNA]</scope>
    <source>
        <strain evidence="2 3">CBW1107-2</strain>
    </source>
</reference>
<keyword evidence="1" id="KW-0812">Transmembrane</keyword>
<protein>
    <submittedName>
        <fullName evidence="2">Uncharacterized protein</fullName>
    </submittedName>
</protein>
<dbReference type="Proteomes" id="UP001559025">
    <property type="component" value="Unassembled WGS sequence"/>
</dbReference>
<dbReference type="EMBL" id="JAZHFV010000015">
    <property type="protein sequence ID" value="MEX4010544.1"/>
    <property type="molecule type" value="Genomic_DNA"/>
</dbReference>
<evidence type="ECO:0000313" key="3">
    <source>
        <dbReference type="Proteomes" id="UP001559025"/>
    </source>
</evidence>
<keyword evidence="1" id="KW-1133">Transmembrane helix</keyword>